<keyword evidence="2" id="KW-1185">Reference proteome</keyword>
<organism evidence="1 2">
    <name type="scientific">Acidovorax soli</name>
    <dbReference type="NCBI Taxonomy" id="592050"/>
    <lineage>
        <taxon>Bacteria</taxon>
        <taxon>Pseudomonadati</taxon>
        <taxon>Pseudomonadota</taxon>
        <taxon>Betaproteobacteria</taxon>
        <taxon>Burkholderiales</taxon>
        <taxon>Comamonadaceae</taxon>
        <taxon>Acidovorax</taxon>
    </lineage>
</organism>
<dbReference type="EMBL" id="JACHLK010000003">
    <property type="protein sequence ID" value="MBB6559618.1"/>
    <property type="molecule type" value="Genomic_DNA"/>
</dbReference>
<dbReference type="RefSeq" id="WP_184857008.1">
    <property type="nucleotide sequence ID" value="NZ_JACHLK010000003.1"/>
</dbReference>
<name>A0A7X0U937_9BURK</name>
<proteinExistence type="predicted"/>
<protein>
    <submittedName>
        <fullName evidence="1">Uncharacterized protein</fullName>
    </submittedName>
</protein>
<comment type="caution">
    <text evidence="1">The sequence shown here is derived from an EMBL/GenBank/DDBJ whole genome shotgun (WGS) entry which is preliminary data.</text>
</comment>
<dbReference type="Proteomes" id="UP000575083">
    <property type="component" value="Unassembled WGS sequence"/>
</dbReference>
<evidence type="ECO:0000313" key="1">
    <source>
        <dbReference type="EMBL" id="MBB6559618.1"/>
    </source>
</evidence>
<evidence type="ECO:0000313" key="2">
    <source>
        <dbReference type="Proteomes" id="UP000575083"/>
    </source>
</evidence>
<sequence>MNAINPTIAASLKGVVPETLLYSEEELLAADVLRMQGAEARQRAAFHRALQDQQQHLQMAGQLR</sequence>
<accession>A0A7X0U937</accession>
<reference evidence="1 2" key="1">
    <citation type="submission" date="2020-08" db="EMBL/GenBank/DDBJ databases">
        <title>Functional genomics of gut bacteria from endangered species of beetles.</title>
        <authorList>
            <person name="Carlos-Shanley C."/>
        </authorList>
    </citation>
    <scope>NUCLEOTIDE SEQUENCE [LARGE SCALE GENOMIC DNA]</scope>
    <source>
        <strain evidence="1 2">S00198</strain>
    </source>
</reference>
<dbReference type="AlphaFoldDB" id="A0A7X0U937"/>
<gene>
    <name evidence="1" type="ORF">HNP48_002285</name>
</gene>